<dbReference type="InterPro" id="IPR013655">
    <property type="entry name" value="PAS_fold_3"/>
</dbReference>
<dbReference type="PANTHER" id="PTHR44757:SF2">
    <property type="entry name" value="BIOFILM ARCHITECTURE MAINTENANCE PROTEIN MBAA"/>
    <property type="match status" value="1"/>
</dbReference>
<dbReference type="InterPro" id="IPR000700">
    <property type="entry name" value="PAS-assoc_C"/>
</dbReference>
<dbReference type="Gene3D" id="3.30.70.270">
    <property type="match status" value="1"/>
</dbReference>
<organism evidence="8 9">
    <name type="scientific">Litchfieldia salsa</name>
    <dbReference type="NCBI Taxonomy" id="930152"/>
    <lineage>
        <taxon>Bacteria</taxon>
        <taxon>Bacillati</taxon>
        <taxon>Bacillota</taxon>
        <taxon>Bacilli</taxon>
        <taxon>Bacillales</taxon>
        <taxon>Bacillaceae</taxon>
        <taxon>Litchfieldia</taxon>
    </lineage>
</organism>
<feature type="domain" description="GGDEF" evidence="7">
    <location>
        <begin position="594"/>
        <end position="727"/>
    </location>
</feature>
<dbReference type="Gene3D" id="3.40.50.2300">
    <property type="match status" value="2"/>
</dbReference>
<keyword evidence="3" id="KW-0804">Transcription</keyword>
<feature type="domain" description="PAC" evidence="5">
    <location>
        <begin position="510"/>
        <end position="562"/>
    </location>
</feature>
<dbReference type="PANTHER" id="PTHR44757">
    <property type="entry name" value="DIGUANYLATE CYCLASE DGCP"/>
    <property type="match status" value="1"/>
</dbReference>
<dbReference type="PROSITE" id="PS50887">
    <property type="entry name" value="GGDEF"/>
    <property type="match status" value="1"/>
</dbReference>
<evidence type="ECO:0000259" key="6">
    <source>
        <dbReference type="PROSITE" id="PS50883"/>
    </source>
</evidence>
<dbReference type="InterPro" id="IPR000160">
    <property type="entry name" value="GGDEF_dom"/>
</dbReference>
<dbReference type="Pfam" id="PF13377">
    <property type="entry name" value="Peripla_BP_3"/>
    <property type="match status" value="1"/>
</dbReference>
<dbReference type="Pfam" id="PF08447">
    <property type="entry name" value="PAS_3"/>
    <property type="match status" value="1"/>
</dbReference>
<evidence type="ECO:0000313" key="9">
    <source>
        <dbReference type="Proteomes" id="UP000199159"/>
    </source>
</evidence>
<keyword evidence="4" id="KW-0175">Coiled coil</keyword>
<dbReference type="RefSeq" id="WP_175490191.1">
    <property type="nucleotide sequence ID" value="NZ_FNJU01000002.1"/>
</dbReference>
<evidence type="ECO:0000256" key="1">
    <source>
        <dbReference type="ARBA" id="ARBA00023015"/>
    </source>
</evidence>
<dbReference type="InterPro" id="IPR046335">
    <property type="entry name" value="LacI/GalR-like_sensor"/>
</dbReference>
<dbReference type="NCBIfam" id="TIGR00254">
    <property type="entry name" value="GGDEF"/>
    <property type="match status" value="1"/>
</dbReference>
<dbReference type="EMBL" id="FNJU01000002">
    <property type="protein sequence ID" value="SDP32196.1"/>
    <property type="molecule type" value="Genomic_DNA"/>
</dbReference>
<evidence type="ECO:0000313" key="8">
    <source>
        <dbReference type="EMBL" id="SDP32196.1"/>
    </source>
</evidence>
<dbReference type="STRING" id="930152.SAMN05216565_102356"/>
<dbReference type="InterPro" id="IPR029787">
    <property type="entry name" value="Nucleotide_cyclase"/>
</dbReference>
<dbReference type="InterPro" id="IPR035965">
    <property type="entry name" value="PAS-like_dom_sf"/>
</dbReference>
<dbReference type="Gene3D" id="3.30.450.20">
    <property type="entry name" value="PAS domain"/>
    <property type="match status" value="1"/>
</dbReference>
<dbReference type="SUPFAM" id="SSF55073">
    <property type="entry name" value="Nucleotide cyclase"/>
    <property type="match status" value="1"/>
</dbReference>
<dbReference type="InterPro" id="IPR001610">
    <property type="entry name" value="PAC"/>
</dbReference>
<dbReference type="InterPro" id="IPR000014">
    <property type="entry name" value="PAS"/>
</dbReference>
<dbReference type="SMART" id="SM00052">
    <property type="entry name" value="EAL"/>
    <property type="match status" value="1"/>
</dbReference>
<dbReference type="Proteomes" id="UP000199159">
    <property type="component" value="Unassembled WGS sequence"/>
</dbReference>
<reference evidence="9" key="1">
    <citation type="submission" date="2016-10" db="EMBL/GenBank/DDBJ databases">
        <authorList>
            <person name="Varghese N."/>
            <person name="Submissions S."/>
        </authorList>
    </citation>
    <scope>NUCLEOTIDE SEQUENCE [LARGE SCALE GENOMIC DNA]</scope>
    <source>
        <strain evidence="9">IBRC-M10078</strain>
    </source>
</reference>
<keyword evidence="1" id="KW-0805">Transcription regulation</keyword>
<dbReference type="AlphaFoldDB" id="A0A1H0RT98"/>
<dbReference type="PROSITE" id="PS50113">
    <property type="entry name" value="PAC"/>
    <property type="match status" value="1"/>
</dbReference>
<dbReference type="InterPro" id="IPR043128">
    <property type="entry name" value="Rev_trsase/Diguanyl_cyclase"/>
</dbReference>
<dbReference type="SUPFAM" id="SSF141868">
    <property type="entry name" value="EAL domain-like"/>
    <property type="match status" value="1"/>
</dbReference>
<dbReference type="Pfam" id="PF00990">
    <property type="entry name" value="GGDEF"/>
    <property type="match status" value="1"/>
</dbReference>
<name>A0A1H0RT98_9BACI</name>
<keyword evidence="2" id="KW-0238">DNA-binding</keyword>
<dbReference type="CDD" id="cd00130">
    <property type="entry name" value="PAS"/>
    <property type="match status" value="1"/>
</dbReference>
<protein>
    <submittedName>
        <fullName evidence="8">PAS domain S-box-containing protein/diguanylate cyclase (GGDEF) domain-containing protein</fullName>
    </submittedName>
</protein>
<dbReference type="SUPFAM" id="SSF53822">
    <property type="entry name" value="Periplasmic binding protein-like I"/>
    <property type="match status" value="1"/>
</dbReference>
<dbReference type="SMART" id="SM00086">
    <property type="entry name" value="PAC"/>
    <property type="match status" value="1"/>
</dbReference>
<evidence type="ECO:0000259" key="7">
    <source>
        <dbReference type="PROSITE" id="PS50887"/>
    </source>
</evidence>
<dbReference type="NCBIfam" id="TIGR00229">
    <property type="entry name" value="sensory_box"/>
    <property type="match status" value="1"/>
</dbReference>
<accession>A0A1H0RT98</accession>
<dbReference type="SUPFAM" id="SSF55785">
    <property type="entry name" value="PYP-like sensor domain (PAS domain)"/>
    <property type="match status" value="1"/>
</dbReference>
<dbReference type="SMART" id="SM00267">
    <property type="entry name" value="GGDEF"/>
    <property type="match status" value="1"/>
</dbReference>
<feature type="coiled-coil region" evidence="4">
    <location>
        <begin position="722"/>
        <end position="749"/>
    </location>
</feature>
<dbReference type="InterPro" id="IPR001633">
    <property type="entry name" value="EAL_dom"/>
</dbReference>
<dbReference type="CDD" id="cd01948">
    <property type="entry name" value="EAL"/>
    <property type="match status" value="1"/>
</dbReference>
<dbReference type="Pfam" id="PF00563">
    <property type="entry name" value="EAL"/>
    <property type="match status" value="1"/>
</dbReference>
<evidence type="ECO:0000256" key="3">
    <source>
        <dbReference type="ARBA" id="ARBA00023163"/>
    </source>
</evidence>
<dbReference type="Gene3D" id="3.20.20.450">
    <property type="entry name" value="EAL domain"/>
    <property type="match status" value="1"/>
</dbReference>
<sequence>MRTEKIIGVLTPILDGFYFGNLLISISEKAREYDAKVVVIGTSASNYSRMYGSEIVDGWIVIMDAVDEHYLKELKKLGAPIIGINTLLDCDIKININNEEMMGSAIEHLVMHGHKQIAYVGDYYFHDAKRRFQGYVNALAVHGIDYENSWFYNTQKHSIKEIVERMVTAQIPCTGVVCVNDTVANELIHYIKQHNLEIPNDLAIIGFDDNPTAIESTPSLSTIHLPVFEVGERAVSVLFDILNEENDTTISSLVSAFPIFRESCGCQKVLNELPLKNTSDTINFLSNMVSRNFNLGQLMQSYDYKGLTEMDWLNHTPFSQVLLGLWDKSHEGELSVSVYEKNSDENKHDITHSSNCLPELFPLKEMILNDSFLKEENVIIVIPITQEEKELGVFGFVGLSDITTQVTPLNMTYQLANFFAAALIRANMNEEIKSYSKQLELISNIMYDGIWGLDYKTKQLSIRGGINRTLGYSINNFEISLSKFIELIHPKDYLHVKDCFKHHIAEGKPFEVECRILHTEGYYIWMYITGQALIDTFGNVNEIIGSIMDITERKKVEEKIYQLAYKDTLTGLSNRLYFEEKLPILLDEAKKNNGKVAILLFDIDRFKVINDSYGHQTGDRLLRHVARRVLGIAKESYVIARLGGDEFIIAIPFDSNFDEVYTLGTRIVTLLREPFCDEDREYHISTSLGLSIFPDNGLDAETIILQADIAMYNAKSQGRNRLQLFSNEINNHNSKRVNIEKQLRKALERNEFLIHYQPLYSMEVGNIIGVEALLRWNSSEFGMVMPMDFIPVAEETGLIIPIGEWVLEEVCATNKTWRDMGFPGVKINVNISSKQLNHTNFVQSIKNILDKTGCYPNDLCLEITESTMLKDLILSKKILKELIDLGLSISMDDFGTGFSSLSLLRELPIQTLKIDKSFIDDVTDDIKRSSIVQAIITMSHILSIKVVAEGVERGEQMDVLRELKADYIQGYHISKPLPVQEIEELFRRVLVRK</sequence>
<dbReference type="GO" id="GO:0003677">
    <property type="term" value="F:DNA binding"/>
    <property type="evidence" value="ECO:0007669"/>
    <property type="project" value="UniProtKB-KW"/>
</dbReference>
<dbReference type="CDD" id="cd06267">
    <property type="entry name" value="PBP1_LacI_sugar_binding-like"/>
    <property type="match status" value="1"/>
</dbReference>
<dbReference type="InterPro" id="IPR052155">
    <property type="entry name" value="Biofilm_reg_signaling"/>
</dbReference>
<dbReference type="CDD" id="cd01949">
    <property type="entry name" value="GGDEF"/>
    <property type="match status" value="1"/>
</dbReference>
<feature type="domain" description="EAL" evidence="6">
    <location>
        <begin position="736"/>
        <end position="990"/>
    </location>
</feature>
<dbReference type="InterPro" id="IPR028082">
    <property type="entry name" value="Peripla_BP_I"/>
</dbReference>
<evidence type="ECO:0000259" key="5">
    <source>
        <dbReference type="PROSITE" id="PS50113"/>
    </source>
</evidence>
<keyword evidence="9" id="KW-1185">Reference proteome</keyword>
<gene>
    <name evidence="8" type="ORF">SAMN05216565_102356</name>
</gene>
<evidence type="ECO:0000256" key="2">
    <source>
        <dbReference type="ARBA" id="ARBA00023125"/>
    </source>
</evidence>
<proteinExistence type="predicted"/>
<dbReference type="PROSITE" id="PS50883">
    <property type="entry name" value="EAL"/>
    <property type="match status" value="1"/>
</dbReference>
<evidence type="ECO:0000256" key="4">
    <source>
        <dbReference type="SAM" id="Coils"/>
    </source>
</evidence>
<dbReference type="InterPro" id="IPR035919">
    <property type="entry name" value="EAL_sf"/>
</dbReference>